<dbReference type="Proteomes" id="UP000243459">
    <property type="component" value="Chromosome 4"/>
</dbReference>
<dbReference type="AlphaFoldDB" id="A0A5P1F387"/>
<dbReference type="GO" id="GO:0030599">
    <property type="term" value="F:pectinesterase activity"/>
    <property type="evidence" value="ECO:0007669"/>
    <property type="project" value="InterPro"/>
</dbReference>
<dbReference type="InterPro" id="IPR012334">
    <property type="entry name" value="Pectin_lyas_fold"/>
</dbReference>
<evidence type="ECO:0000313" key="6">
    <source>
        <dbReference type="Proteomes" id="UP000243459"/>
    </source>
</evidence>
<dbReference type="Gramene" id="ONK72614">
    <property type="protein sequence ID" value="ONK72614"/>
    <property type="gene ID" value="A4U43_C04F21240"/>
</dbReference>
<dbReference type="Pfam" id="PF01095">
    <property type="entry name" value="Pectinesterase"/>
    <property type="match status" value="1"/>
</dbReference>
<keyword evidence="2" id="KW-0378">Hydrolase</keyword>
<dbReference type="InterPro" id="IPR000070">
    <property type="entry name" value="Pectinesterase_cat"/>
</dbReference>
<evidence type="ECO:0000259" key="4">
    <source>
        <dbReference type="Pfam" id="PF01095"/>
    </source>
</evidence>
<name>A0A5P1F387_ASPOF</name>
<dbReference type="GO" id="GO:0045490">
    <property type="term" value="P:pectin catabolic process"/>
    <property type="evidence" value="ECO:0007669"/>
    <property type="project" value="UniProtKB-UniPathway"/>
</dbReference>
<dbReference type="Gene3D" id="2.160.20.10">
    <property type="entry name" value="Single-stranded right-handed beta-helix, Pectin lyase-like"/>
    <property type="match status" value="1"/>
</dbReference>
<dbReference type="EMBL" id="CM007384">
    <property type="protein sequence ID" value="ONK72614.1"/>
    <property type="molecule type" value="Genomic_DNA"/>
</dbReference>
<evidence type="ECO:0000256" key="1">
    <source>
        <dbReference type="ARBA" id="ARBA00005184"/>
    </source>
</evidence>
<proteinExistence type="predicted"/>
<sequence length="100" mass="11296">MVVAQNGSGNYRTINEAVQALHREHNGDRRAIVYVKSGVYEEYVEIARNLRNVMFVGDGIDKTIVTGNHNVPDGYTTYRSATFVTSSVNSNFIGEQWLRR</sequence>
<organism evidence="5 6">
    <name type="scientific">Asparagus officinalis</name>
    <name type="common">Garden asparagus</name>
    <dbReference type="NCBI Taxonomy" id="4686"/>
    <lineage>
        <taxon>Eukaryota</taxon>
        <taxon>Viridiplantae</taxon>
        <taxon>Streptophyta</taxon>
        <taxon>Embryophyta</taxon>
        <taxon>Tracheophyta</taxon>
        <taxon>Spermatophyta</taxon>
        <taxon>Magnoliopsida</taxon>
        <taxon>Liliopsida</taxon>
        <taxon>Asparagales</taxon>
        <taxon>Asparagaceae</taxon>
        <taxon>Asparagoideae</taxon>
        <taxon>Asparagus</taxon>
    </lineage>
</organism>
<gene>
    <name evidence="5" type="ORF">A4U43_C04F21240</name>
</gene>
<feature type="domain" description="Pectinesterase catalytic" evidence="4">
    <location>
        <begin position="1"/>
        <end position="87"/>
    </location>
</feature>
<evidence type="ECO:0000256" key="3">
    <source>
        <dbReference type="ARBA" id="ARBA00023085"/>
    </source>
</evidence>
<keyword evidence="6" id="KW-1185">Reference proteome</keyword>
<reference evidence="6" key="1">
    <citation type="journal article" date="2017" name="Nat. Commun.">
        <title>The asparagus genome sheds light on the origin and evolution of a young Y chromosome.</title>
        <authorList>
            <person name="Harkess A."/>
            <person name="Zhou J."/>
            <person name="Xu C."/>
            <person name="Bowers J.E."/>
            <person name="Van der Hulst R."/>
            <person name="Ayyampalayam S."/>
            <person name="Mercati F."/>
            <person name="Riccardi P."/>
            <person name="McKain M.R."/>
            <person name="Kakrana A."/>
            <person name="Tang H."/>
            <person name="Ray J."/>
            <person name="Groenendijk J."/>
            <person name="Arikit S."/>
            <person name="Mathioni S.M."/>
            <person name="Nakano M."/>
            <person name="Shan H."/>
            <person name="Telgmann-Rauber A."/>
            <person name="Kanno A."/>
            <person name="Yue Z."/>
            <person name="Chen H."/>
            <person name="Li W."/>
            <person name="Chen Y."/>
            <person name="Xu X."/>
            <person name="Zhang Y."/>
            <person name="Luo S."/>
            <person name="Chen H."/>
            <person name="Gao J."/>
            <person name="Mao Z."/>
            <person name="Pires J.C."/>
            <person name="Luo M."/>
            <person name="Kudrna D."/>
            <person name="Wing R.A."/>
            <person name="Meyers B.C."/>
            <person name="Yi K."/>
            <person name="Kong H."/>
            <person name="Lavrijsen P."/>
            <person name="Sunseri F."/>
            <person name="Falavigna A."/>
            <person name="Ye Y."/>
            <person name="Leebens-Mack J.H."/>
            <person name="Chen G."/>
        </authorList>
    </citation>
    <scope>NUCLEOTIDE SEQUENCE [LARGE SCALE GENOMIC DNA]</scope>
    <source>
        <strain evidence="6">cv. DH0086</strain>
    </source>
</reference>
<comment type="pathway">
    <text evidence="1">Glycan metabolism; pectin degradation; 2-dehydro-3-deoxy-D-gluconate from pectin: step 1/5.</text>
</comment>
<dbReference type="UniPathway" id="UPA00545">
    <property type="reaction ID" value="UER00823"/>
</dbReference>
<keyword evidence="3" id="KW-0063">Aspartyl esterase</keyword>
<dbReference type="InterPro" id="IPR011050">
    <property type="entry name" value="Pectin_lyase_fold/virulence"/>
</dbReference>
<dbReference type="SUPFAM" id="SSF51126">
    <property type="entry name" value="Pectin lyase-like"/>
    <property type="match status" value="1"/>
</dbReference>
<protein>
    <recommendedName>
        <fullName evidence="4">Pectinesterase catalytic domain-containing protein</fullName>
    </recommendedName>
</protein>
<dbReference type="GO" id="GO:0042545">
    <property type="term" value="P:cell wall modification"/>
    <property type="evidence" value="ECO:0007669"/>
    <property type="project" value="InterPro"/>
</dbReference>
<dbReference type="PANTHER" id="PTHR31707">
    <property type="entry name" value="PECTINESTERASE"/>
    <property type="match status" value="1"/>
</dbReference>
<evidence type="ECO:0000256" key="2">
    <source>
        <dbReference type="ARBA" id="ARBA00022801"/>
    </source>
</evidence>
<accession>A0A5P1F387</accession>
<evidence type="ECO:0000313" key="5">
    <source>
        <dbReference type="EMBL" id="ONK72614.1"/>
    </source>
</evidence>